<organism evidence="6 7">
    <name type="scientific">Deinococcus xinjiangensis</name>
    <dbReference type="NCBI Taxonomy" id="457454"/>
    <lineage>
        <taxon>Bacteria</taxon>
        <taxon>Thermotogati</taxon>
        <taxon>Deinococcota</taxon>
        <taxon>Deinococci</taxon>
        <taxon>Deinococcales</taxon>
        <taxon>Deinococcaceae</taxon>
        <taxon>Deinococcus</taxon>
    </lineage>
</organism>
<reference evidence="6 7" key="1">
    <citation type="submission" date="2024-02" db="EMBL/GenBank/DDBJ databases">
        <title>Deinococcus xinjiangensis NBRC 107630.</title>
        <authorList>
            <person name="Ichikawa N."/>
            <person name="Katano-Makiyama Y."/>
            <person name="Hidaka K."/>
        </authorList>
    </citation>
    <scope>NUCLEOTIDE SEQUENCE [LARGE SCALE GENOMIC DNA]</scope>
    <source>
        <strain evidence="6 7">NBRC 107630</strain>
    </source>
</reference>
<feature type="domain" description="HpaB/PvcC/4-BUDH N-terminal" evidence="5">
    <location>
        <begin position="125"/>
        <end position="399"/>
    </location>
</feature>
<keyword evidence="7" id="KW-1185">Reference proteome</keyword>
<keyword evidence="1" id="KW-0285">Flavoprotein</keyword>
<dbReference type="PANTHER" id="PTHR36117">
    <property type="entry name" value="4-HYDROXYPHENYLACETATE 3-MONOOXYGENASE-RELATED"/>
    <property type="match status" value="1"/>
</dbReference>
<dbReference type="SUPFAM" id="SSF47203">
    <property type="entry name" value="Acyl-CoA dehydrogenase C-terminal domain-like"/>
    <property type="match status" value="1"/>
</dbReference>
<proteinExistence type="predicted"/>
<dbReference type="Proteomes" id="UP001458946">
    <property type="component" value="Unassembled WGS sequence"/>
</dbReference>
<dbReference type="SUPFAM" id="SSF56645">
    <property type="entry name" value="Acyl-CoA dehydrogenase NM domain-like"/>
    <property type="match status" value="1"/>
</dbReference>
<dbReference type="InterPro" id="IPR009100">
    <property type="entry name" value="AcylCoA_DH/oxidase_NM_dom_sf"/>
</dbReference>
<evidence type="ECO:0000259" key="4">
    <source>
        <dbReference type="Pfam" id="PF03241"/>
    </source>
</evidence>
<dbReference type="NCBIfam" id="TIGR02309">
    <property type="entry name" value="HpaB-1"/>
    <property type="match status" value="1"/>
</dbReference>
<dbReference type="InterPro" id="IPR012687">
    <property type="entry name" value="HpaB_Deino-type"/>
</dbReference>
<evidence type="ECO:0000256" key="2">
    <source>
        <dbReference type="ARBA" id="ARBA00022827"/>
    </source>
</evidence>
<dbReference type="InterPro" id="IPR024674">
    <property type="entry name" value="HpaB/PvcC/4-BUDH_N"/>
</dbReference>
<evidence type="ECO:0000313" key="7">
    <source>
        <dbReference type="Proteomes" id="UP001458946"/>
    </source>
</evidence>
<keyword evidence="3" id="KW-0560">Oxidoreductase</keyword>
<keyword evidence="2" id="KW-0274">FAD</keyword>
<dbReference type="Pfam" id="PF03241">
    <property type="entry name" value="HpaB"/>
    <property type="match status" value="1"/>
</dbReference>
<dbReference type="InterPro" id="IPR046373">
    <property type="entry name" value="Acyl-CoA_Oxase/DH_mid-dom_sf"/>
</dbReference>
<evidence type="ECO:0000259" key="5">
    <source>
        <dbReference type="Pfam" id="PF11794"/>
    </source>
</evidence>
<evidence type="ECO:0000256" key="1">
    <source>
        <dbReference type="ARBA" id="ARBA00022630"/>
    </source>
</evidence>
<dbReference type="Gene3D" id="2.40.110.10">
    <property type="entry name" value="Butyryl-CoA Dehydrogenase, subunit A, domain 2"/>
    <property type="match status" value="1"/>
</dbReference>
<accession>A0ABP9V9D3</accession>
<dbReference type="Pfam" id="PF11794">
    <property type="entry name" value="HpaB_N"/>
    <property type="match status" value="1"/>
</dbReference>
<evidence type="ECO:0008006" key="8">
    <source>
        <dbReference type="Google" id="ProtNLM"/>
    </source>
</evidence>
<dbReference type="Gene3D" id="1.10.3140.10">
    <property type="entry name" value="4-hydroxybutyryl-coa dehydratase, domain 1"/>
    <property type="match status" value="1"/>
</dbReference>
<gene>
    <name evidence="6" type="ORF">Dxin01_01633</name>
</gene>
<comment type="caution">
    <text evidence="6">The sequence shown here is derived from an EMBL/GenBank/DDBJ whole genome shotgun (WGS) entry which is preliminary data.</text>
</comment>
<name>A0ABP9V9D3_9DEIO</name>
<dbReference type="Gene3D" id="1.20.140.10">
    <property type="entry name" value="Butyryl-CoA Dehydrogenase, subunit A, domain 3"/>
    <property type="match status" value="1"/>
</dbReference>
<dbReference type="InterPro" id="IPR036250">
    <property type="entry name" value="AcylCo_DH-like_C"/>
</dbReference>
<dbReference type="InterPro" id="IPR004925">
    <property type="entry name" value="HpaB/PvcC/4-BUDH"/>
</dbReference>
<sequence>MAAIKFNHQFFLEADKIGKVKAEWLLLAKGHAKLTRSQTVPQQHFFRRHFSPQFTRPPVLFVTRKPLYVHSLKLLPPCGGGWEGVYGNAVSAFQGGIMTTSTPEASTPEARAIPPMHNEGQGAITGEQFLSRLRQNPPTLYVDGARIADPTTHPATANMCKSLAGLYDLQHQPELRELLTYEEGGKRYARSFMVPKTKEDLKKIGEAHRIRANYGLGFLGRAPDYMNTNVMAAGAGAEYFNGCSASIAGDPKRDFAANMRKYYEFVRDNDLCLTHALTNPQVNRSKMASELPDPYIALGVVEETEEGIIVRGARMMATLPIADEILIFPSTVLKENADKSRYAMGFGIPCNAPGLSFQCREPIDVGRDPEDHPLSSRFDEQDAFVIFDDVLVPWERVFLLYDVELANKAYAGTDAVLHMAYQVVNLKIAKTEAFLGTAQSIVNAIGSGGFQHVQAKIAEIIIMLEIMKALEVAAREQAEVNNYGVMTPARAPLDAARNYYPANHARLPELLQLLGASGIIMMPSKADREGPLGPQIAKFLQAGNASAEDRLKLFRLAWDMSMSSFAGRQELYERYFFGDPVRMHSALYEVYDSSESVQRIQDFLNRKGGAAHA</sequence>
<dbReference type="InterPro" id="IPR024719">
    <property type="entry name" value="HpaB/PvcC/4-BUDH_C"/>
</dbReference>
<evidence type="ECO:0000313" key="6">
    <source>
        <dbReference type="EMBL" id="GAA5501894.1"/>
    </source>
</evidence>
<dbReference type="EMBL" id="BAABRN010000015">
    <property type="protein sequence ID" value="GAA5501894.1"/>
    <property type="molecule type" value="Genomic_DNA"/>
</dbReference>
<protein>
    <recommendedName>
        <fullName evidence="8">4-hydroxyphenylacetate 3-monooxygenase</fullName>
    </recommendedName>
</protein>
<dbReference type="PANTHER" id="PTHR36117:SF3">
    <property type="entry name" value="4-HYDROXYPHENYLACETATE 3-MONOOXYGENASE-RELATED"/>
    <property type="match status" value="1"/>
</dbReference>
<evidence type="ECO:0000256" key="3">
    <source>
        <dbReference type="ARBA" id="ARBA00023002"/>
    </source>
</evidence>
<feature type="domain" description="HpaB/PvcC/4-BUDH C-terminal" evidence="4">
    <location>
        <begin position="406"/>
        <end position="604"/>
    </location>
</feature>